<dbReference type="InterPro" id="IPR036396">
    <property type="entry name" value="Cyt_P450_sf"/>
</dbReference>
<evidence type="ECO:0000313" key="1">
    <source>
        <dbReference type="EMBL" id="AZQ33129.1"/>
    </source>
</evidence>
<dbReference type="EMBL" id="CP034539">
    <property type="protein sequence ID" value="AZQ33129.1"/>
    <property type="molecule type" value="Genomic_DNA"/>
</dbReference>
<dbReference type="SUPFAM" id="SSF48264">
    <property type="entry name" value="Cytochrome P450"/>
    <property type="match status" value="1"/>
</dbReference>
<dbReference type="Proteomes" id="UP000280298">
    <property type="component" value="Chromosome"/>
</dbReference>
<evidence type="ECO:0000313" key="2">
    <source>
        <dbReference type="Proteomes" id="UP000280298"/>
    </source>
</evidence>
<reference evidence="1 2" key="1">
    <citation type="journal article" date="2019" name="Int. J. Syst. Evol. Microbiol.">
        <title>Streptomyces cyaneochromogenes sp. nov., a blue pigment-producing actinomycete from manganese-contaminated soil.</title>
        <authorList>
            <person name="Tang X."/>
            <person name="Zhao J."/>
            <person name="Li K."/>
            <person name="Chen Z."/>
            <person name="Sun Y."/>
            <person name="Gao J."/>
        </authorList>
    </citation>
    <scope>NUCLEOTIDE SEQUENCE [LARGE SCALE GENOMIC DNA]</scope>
    <source>
        <strain evidence="1 2">MK-45</strain>
    </source>
</reference>
<dbReference type="Pfam" id="PF00067">
    <property type="entry name" value="p450"/>
    <property type="match status" value="1"/>
</dbReference>
<sequence length="203" mass="21866">MVKTGSAPAAPGALPLIGHAGRLARDRLGFLEDLRALGPVVRIRLGRTPVYVVNSPDLVQRMLVAGNGVEFDKGGPFFDQATQLVGNGLSTAPAGPHRPMRALLRPVFARHQLPRHTERFRDCALEVSSAWVPGQVIDAYTEMKRLAVAVLARTLFLAPEDRQAVEGVVGIAAGCGGVQPWHVPARRRARRTALCESRSSASR</sequence>
<keyword evidence="2" id="KW-1185">Reference proteome</keyword>
<dbReference type="GO" id="GO:0020037">
    <property type="term" value="F:heme binding"/>
    <property type="evidence" value="ECO:0007669"/>
    <property type="project" value="InterPro"/>
</dbReference>
<dbReference type="OrthoDB" id="4746309at2"/>
<gene>
    <name evidence="1" type="ORF">EJ357_06455</name>
</gene>
<organism evidence="1 2">
    <name type="scientific">Streptomyces cyaneochromogenes</name>
    <dbReference type="NCBI Taxonomy" id="2496836"/>
    <lineage>
        <taxon>Bacteria</taxon>
        <taxon>Bacillati</taxon>
        <taxon>Actinomycetota</taxon>
        <taxon>Actinomycetes</taxon>
        <taxon>Kitasatosporales</taxon>
        <taxon>Streptomycetaceae</taxon>
        <taxon>Streptomyces</taxon>
    </lineage>
</organism>
<dbReference type="AlphaFoldDB" id="A0A3Q9ELJ2"/>
<dbReference type="KEGG" id="scya:EJ357_06455"/>
<dbReference type="GO" id="GO:0005506">
    <property type="term" value="F:iron ion binding"/>
    <property type="evidence" value="ECO:0007669"/>
    <property type="project" value="InterPro"/>
</dbReference>
<protein>
    <submittedName>
        <fullName evidence="1">Cytochrome P450</fullName>
    </submittedName>
</protein>
<name>A0A3Q9ELJ2_9ACTN</name>
<dbReference type="Gene3D" id="1.10.630.10">
    <property type="entry name" value="Cytochrome P450"/>
    <property type="match status" value="1"/>
</dbReference>
<proteinExistence type="predicted"/>
<dbReference type="GO" id="GO:0016705">
    <property type="term" value="F:oxidoreductase activity, acting on paired donors, with incorporation or reduction of molecular oxygen"/>
    <property type="evidence" value="ECO:0007669"/>
    <property type="project" value="InterPro"/>
</dbReference>
<accession>A0A3Q9ELJ2</accession>
<dbReference type="GO" id="GO:0004497">
    <property type="term" value="F:monooxygenase activity"/>
    <property type="evidence" value="ECO:0007669"/>
    <property type="project" value="InterPro"/>
</dbReference>
<dbReference type="InterPro" id="IPR001128">
    <property type="entry name" value="Cyt_P450"/>
</dbReference>